<feature type="region of interest" description="Disordered" evidence="1">
    <location>
        <begin position="57"/>
        <end position="86"/>
    </location>
</feature>
<accession>A0A4U8V809</accession>
<evidence type="ECO:0000313" key="3">
    <source>
        <dbReference type="EMBL" id="TMS39847.1"/>
    </source>
</evidence>
<reference evidence="3 4" key="1">
    <citation type="journal article" date="2015" name="Genome Biol.">
        <title>Comparative genomics of Steinernema reveals deeply conserved gene regulatory networks.</title>
        <authorList>
            <person name="Dillman A.R."/>
            <person name="Macchietto M."/>
            <person name="Porter C.F."/>
            <person name="Rogers A."/>
            <person name="Williams B."/>
            <person name="Antoshechkin I."/>
            <person name="Lee M.M."/>
            <person name="Goodwin Z."/>
            <person name="Lu X."/>
            <person name="Lewis E.E."/>
            <person name="Goodrich-Blair H."/>
            <person name="Stock S.P."/>
            <person name="Adams B.J."/>
            <person name="Sternberg P.W."/>
            <person name="Mortazavi A."/>
        </authorList>
    </citation>
    <scope>NUCLEOTIDE SEQUENCE [LARGE SCALE GENOMIC DNA]</scope>
    <source>
        <strain evidence="3 4">ALL</strain>
    </source>
</reference>
<keyword evidence="4" id="KW-1185">Reference proteome</keyword>
<name>A0A4U8V809_STECR</name>
<organism evidence="3 4">
    <name type="scientific">Steinernema carpocapsae</name>
    <name type="common">Entomopathogenic nematode</name>
    <dbReference type="NCBI Taxonomy" id="34508"/>
    <lineage>
        <taxon>Eukaryota</taxon>
        <taxon>Metazoa</taxon>
        <taxon>Ecdysozoa</taxon>
        <taxon>Nematoda</taxon>
        <taxon>Chromadorea</taxon>
        <taxon>Rhabditida</taxon>
        <taxon>Tylenchina</taxon>
        <taxon>Panagrolaimomorpha</taxon>
        <taxon>Strongyloidoidea</taxon>
        <taxon>Steinernematidae</taxon>
        <taxon>Steinernema</taxon>
    </lineage>
</organism>
<dbReference type="EMBL" id="CM016762">
    <property type="protein sequence ID" value="TMS39847.1"/>
    <property type="molecule type" value="Genomic_DNA"/>
</dbReference>
<feature type="chain" id="PRO_5020314855" evidence="2">
    <location>
        <begin position="28"/>
        <end position="118"/>
    </location>
</feature>
<dbReference type="AlphaFoldDB" id="A0A4U8V809"/>
<proteinExistence type="predicted"/>
<gene>
    <name evidence="3" type="ORF">L596_006314</name>
</gene>
<protein>
    <submittedName>
        <fullName evidence="3">Uncharacterized protein</fullName>
    </submittedName>
</protein>
<feature type="signal peptide" evidence="2">
    <location>
        <begin position="1"/>
        <end position="27"/>
    </location>
</feature>
<evidence type="ECO:0000256" key="2">
    <source>
        <dbReference type="SAM" id="SignalP"/>
    </source>
</evidence>
<reference evidence="3 4" key="2">
    <citation type="journal article" date="2019" name="G3 (Bethesda)">
        <title>Hybrid Assembly of the Genome of the Entomopathogenic Nematode Steinernema carpocapsae Identifies the X-Chromosome.</title>
        <authorList>
            <person name="Serra L."/>
            <person name="Macchietto M."/>
            <person name="Macias-Munoz A."/>
            <person name="McGill C.J."/>
            <person name="Rodriguez I.M."/>
            <person name="Rodriguez B."/>
            <person name="Murad R."/>
            <person name="Mortazavi A."/>
        </authorList>
    </citation>
    <scope>NUCLEOTIDE SEQUENCE [LARGE SCALE GENOMIC DNA]</scope>
    <source>
        <strain evidence="3 4">ALL</strain>
    </source>
</reference>
<evidence type="ECO:0000313" key="4">
    <source>
        <dbReference type="Proteomes" id="UP000298663"/>
    </source>
</evidence>
<keyword evidence="2" id="KW-0732">Signal</keyword>
<evidence type="ECO:0000256" key="1">
    <source>
        <dbReference type="SAM" id="MobiDB-lite"/>
    </source>
</evidence>
<sequence length="118" mass="13567">MPVAATCFRTVLLPLRFTSLTVLYVRCVDVSLLYEPAPRLKNKVLLCECVNFQKQRMNPNRKRSASTPCDEDVKTKRSPSAQMNQQQCKLLQDIETLKIQIYIHKKELEEGEGVTPIE</sequence>
<dbReference type="Proteomes" id="UP000298663">
    <property type="component" value="Chromosome X"/>
</dbReference>